<evidence type="ECO:0000313" key="1">
    <source>
        <dbReference type="EMBL" id="PIR83889.1"/>
    </source>
</evidence>
<comment type="caution">
    <text evidence="1">The sequence shown here is derived from an EMBL/GenBank/DDBJ whole genome shotgun (WGS) entry which is preliminary data.</text>
</comment>
<dbReference type="EMBL" id="PFBK01000004">
    <property type="protein sequence ID" value="PIR83889.1"/>
    <property type="molecule type" value="Genomic_DNA"/>
</dbReference>
<accession>A0A2H0UBV1</accession>
<organism evidence="1 2">
    <name type="scientific">Candidatus Kaiserbacteria bacterium CG10_big_fil_rev_8_21_14_0_10_51_14</name>
    <dbReference type="NCBI Taxonomy" id="1974610"/>
    <lineage>
        <taxon>Bacteria</taxon>
        <taxon>Candidatus Kaiseribacteriota</taxon>
    </lineage>
</organism>
<name>A0A2H0UBV1_9BACT</name>
<reference evidence="2" key="1">
    <citation type="submission" date="2017-09" db="EMBL/GenBank/DDBJ databases">
        <title>Depth-based differentiation of microbial function through sediment-hosted aquifers and enrichment of novel symbionts in the deep terrestrial subsurface.</title>
        <authorList>
            <person name="Probst A.J."/>
            <person name="Ladd B."/>
            <person name="Jarett J.K."/>
            <person name="Geller-Mcgrath D.E."/>
            <person name="Sieber C.M.K."/>
            <person name="Emerson J.B."/>
            <person name="Anantharaman K."/>
            <person name="Thomas B.C."/>
            <person name="Malmstrom R."/>
            <person name="Stieglmeier M."/>
            <person name="Klingl A."/>
            <person name="Woyke T."/>
            <person name="Ryan C.M."/>
            <person name="Banfield J.F."/>
        </authorList>
    </citation>
    <scope>NUCLEOTIDE SEQUENCE [LARGE SCALE GENOMIC DNA]</scope>
</reference>
<protein>
    <submittedName>
        <fullName evidence="1">Uncharacterized protein</fullName>
    </submittedName>
</protein>
<dbReference type="Proteomes" id="UP000231192">
    <property type="component" value="Unassembled WGS sequence"/>
</dbReference>
<gene>
    <name evidence="1" type="ORF">COU18_01900</name>
</gene>
<proteinExistence type="predicted"/>
<evidence type="ECO:0000313" key="2">
    <source>
        <dbReference type="Proteomes" id="UP000231192"/>
    </source>
</evidence>
<sequence length="118" mass="13713">MARIKYRRGWGKSIDNGNPWRRPKWGSLTPMRYDEDQLKDPALVSYCRAADNPEETALFTIAFERFQASLTSLEQRYVDLKLAGFAVNDRKLGISRYMVTRVRNGVRQKFSDTMEASE</sequence>
<dbReference type="AlphaFoldDB" id="A0A2H0UBV1"/>